<name>A0A3D9BD44_9FLAO</name>
<keyword evidence="2" id="KW-1185">Reference proteome</keyword>
<proteinExistence type="predicted"/>
<dbReference type="GO" id="GO:0009055">
    <property type="term" value="F:electron transfer activity"/>
    <property type="evidence" value="ECO:0007669"/>
    <property type="project" value="InterPro"/>
</dbReference>
<organism evidence="1 2">
    <name type="scientific">Chryseobacterium piscium</name>
    <dbReference type="NCBI Taxonomy" id="333702"/>
    <lineage>
        <taxon>Bacteria</taxon>
        <taxon>Pseudomonadati</taxon>
        <taxon>Bacteroidota</taxon>
        <taxon>Flavobacteriia</taxon>
        <taxon>Flavobacteriales</taxon>
        <taxon>Weeksellaceae</taxon>
        <taxon>Chryseobacterium group</taxon>
        <taxon>Chryseobacterium</taxon>
    </lineage>
</organism>
<dbReference type="AlphaFoldDB" id="A0A3D9BD44"/>
<dbReference type="Proteomes" id="UP000256512">
    <property type="component" value="Unassembled WGS sequence"/>
</dbReference>
<dbReference type="SUPFAM" id="SSF46626">
    <property type="entry name" value="Cytochrome c"/>
    <property type="match status" value="1"/>
</dbReference>
<dbReference type="GO" id="GO:0020037">
    <property type="term" value="F:heme binding"/>
    <property type="evidence" value="ECO:0007669"/>
    <property type="project" value="InterPro"/>
</dbReference>
<gene>
    <name evidence="1" type="ORF">DRF62_17195</name>
</gene>
<dbReference type="EMBL" id="QNVS01000074">
    <property type="protein sequence ID" value="REC51471.1"/>
    <property type="molecule type" value="Genomic_DNA"/>
</dbReference>
<comment type="caution">
    <text evidence="1">The sequence shown here is derived from an EMBL/GenBank/DDBJ whole genome shotgun (WGS) entry which is preliminary data.</text>
</comment>
<reference evidence="1 2" key="1">
    <citation type="journal article" date="2006" name="Int. J. Syst. Evol. Microbiol.">
        <title>Chryseobacterium piscium sp. nov., isolated from fish of the South Atlantic Ocean off South Africa.</title>
        <authorList>
            <person name="de Beer H."/>
            <person name="Hugo C.J."/>
            <person name="Jooste P.J."/>
            <person name="Vancanneyt M."/>
            <person name="Coenye T."/>
            <person name="Vandamme P."/>
        </authorList>
    </citation>
    <scope>NUCLEOTIDE SEQUENCE [LARGE SCALE GENOMIC DNA]</scope>
    <source>
        <strain evidence="1 2">CCUG 51923</strain>
    </source>
</reference>
<evidence type="ECO:0000313" key="2">
    <source>
        <dbReference type="Proteomes" id="UP000256512"/>
    </source>
</evidence>
<sequence length="126" mass="13988">MGLIFIEFFSMKKIIYIVSLAMVSIACESRTYEEISDKTPIAELVTYNKDVKPIIDANCISCHSPGGLASFQPWTGYNQVKNNVDKIIDRISRPTGDPQKMPQGGSLSSSQITIITRWKADGLTEN</sequence>
<evidence type="ECO:0008006" key="3">
    <source>
        <dbReference type="Google" id="ProtNLM"/>
    </source>
</evidence>
<evidence type="ECO:0000313" key="1">
    <source>
        <dbReference type="EMBL" id="REC51471.1"/>
    </source>
</evidence>
<accession>A0A3D9BD44</accession>
<protein>
    <recommendedName>
        <fullName evidence="3">Cytochrome c domain-containing protein</fullName>
    </recommendedName>
</protein>
<dbReference type="InterPro" id="IPR036909">
    <property type="entry name" value="Cyt_c-like_dom_sf"/>
</dbReference>